<evidence type="ECO:0000256" key="1">
    <source>
        <dbReference type="ARBA" id="ARBA00004844"/>
    </source>
</evidence>
<keyword evidence="6 8" id="KW-0378">Hydrolase</keyword>
<evidence type="ECO:0000259" key="9">
    <source>
        <dbReference type="PROSITE" id="PS51855"/>
    </source>
</evidence>
<dbReference type="AlphaFoldDB" id="A0A369KVW1"/>
<dbReference type="UniPathway" id="UPA00074">
    <property type="reaction ID" value="UER00133"/>
</dbReference>
<comment type="catalytic activity">
    <reaction evidence="8">
        <text>(6R)-10-formyltetrahydrofolate + 5-amino-1-(5-phospho-beta-D-ribosyl)imidazole-4-carboxamide = 5-formamido-1-(5-phospho-D-ribosyl)imidazole-4-carboxamide + (6S)-5,6,7,8-tetrahydrofolate</text>
        <dbReference type="Rhea" id="RHEA:22192"/>
        <dbReference type="ChEBI" id="CHEBI:57453"/>
        <dbReference type="ChEBI" id="CHEBI:58467"/>
        <dbReference type="ChEBI" id="CHEBI:58475"/>
        <dbReference type="ChEBI" id="CHEBI:195366"/>
        <dbReference type="EC" id="2.1.2.3"/>
    </reaction>
</comment>
<evidence type="ECO:0000256" key="3">
    <source>
        <dbReference type="ARBA" id="ARBA00007667"/>
    </source>
</evidence>
<dbReference type="Proteomes" id="UP000253934">
    <property type="component" value="Unassembled WGS sequence"/>
</dbReference>
<dbReference type="Pfam" id="PF02142">
    <property type="entry name" value="MGS"/>
    <property type="match status" value="1"/>
</dbReference>
<comment type="caution">
    <text evidence="10">The sequence shown here is derived from an EMBL/GenBank/DDBJ whole genome shotgun (WGS) entry which is preliminary data.</text>
</comment>
<comment type="similarity">
    <text evidence="3 8">Belongs to the PurH family.</text>
</comment>
<gene>
    <name evidence="8" type="primary">purH</name>
    <name evidence="10" type="ORF">DCC88_07840</name>
</gene>
<evidence type="ECO:0000313" key="10">
    <source>
        <dbReference type="EMBL" id="RDB35873.1"/>
    </source>
</evidence>
<dbReference type="CDD" id="cd01421">
    <property type="entry name" value="IMPCH"/>
    <property type="match status" value="1"/>
</dbReference>
<keyword evidence="5 8" id="KW-0658">Purine biosynthesis</keyword>
<keyword evidence="4 8" id="KW-0808">Transferase</keyword>
<comment type="domain">
    <text evidence="8">The IMP cyclohydrolase activity resides in the N-terminal region.</text>
</comment>
<dbReference type="PROSITE" id="PS51855">
    <property type="entry name" value="MGS"/>
    <property type="match status" value="1"/>
</dbReference>
<dbReference type="PANTHER" id="PTHR11692:SF0">
    <property type="entry name" value="BIFUNCTIONAL PURINE BIOSYNTHESIS PROTEIN ATIC"/>
    <property type="match status" value="1"/>
</dbReference>
<evidence type="ECO:0000256" key="4">
    <source>
        <dbReference type="ARBA" id="ARBA00022679"/>
    </source>
</evidence>
<dbReference type="GO" id="GO:0004643">
    <property type="term" value="F:phosphoribosylaminoimidazolecarboxamide formyltransferase activity"/>
    <property type="evidence" value="ECO:0007669"/>
    <property type="project" value="UniProtKB-UniRule"/>
</dbReference>
<sequence length="552" mass="61586">MKNKIPCSMQQLNLVKLKRVLLSVSNKDNLFELCSYLTEKGCELVATSSTLQSVRKMGFACSSVSDVTHFPEILGGRVKTLHPSIFGGILARQDNQSDCLELQQHNIQMFDLVVCNLYPVQQVLENNASNEEIIESIDIGGVSLLRAAAKNYESVSVLCDTADYKIFIELSKQHNGSVPLLLRKQLAVKVFSETSAYDYAIFSYLEKQLVSQDNVLKNYDGPIQLKNAQNLKNLPESFNLSFTKHKDLRYGENPHQNAALYKINQCKNQNSLTMTNMNCFHGKELSYNNVLDIEHAIKLSVDLSNKFTAVILKHNTPCGVGVSSESLHEAYKRAFEFDPVSPFGGIVCFNSSVTYECAVELAEIFLEVIIAPHFDDASLEVLRKKKNLRLVTFNPQQALTNSMQITHVQGAILLQSSNNLVFDSRKLHFATKIKPNNFALQAFQLGMSVVKHVRSNAIVVANRFQTLAIAGGFTNRVDAVAYCLSKVNQVSDEVILASDAFFPFSDSIELIKNSGIRFVIQPGGSIQDANVIKACDDYEISMAFTNIRHFKH</sequence>
<dbReference type="EC" id="2.1.2.3" evidence="8"/>
<name>A0A369KVW1_9BACT</name>
<dbReference type="SMART" id="SM00798">
    <property type="entry name" value="AICARFT_IMPCHas"/>
    <property type="match status" value="1"/>
</dbReference>
<dbReference type="PIRSF" id="PIRSF000414">
    <property type="entry name" value="AICARFT_IMPCHas"/>
    <property type="match status" value="1"/>
</dbReference>
<dbReference type="PANTHER" id="PTHR11692">
    <property type="entry name" value="BIFUNCTIONAL PURINE BIOSYNTHESIS PROTEIN PURH"/>
    <property type="match status" value="1"/>
</dbReference>
<dbReference type="SUPFAM" id="SSF52335">
    <property type="entry name" value="Methylglyoxal synthase-like"/>
    <property type="match status" value="1"/>
</dbReference>
<feature type="domain" description="MGS-like" evidence="9">
    <location>
        <begin position="10"/>
        <end position="159"/>
    </location>
</feature>
<dbReference type="EMBL" id="QOVW01000072">
    <property type="protein sequence ID" value="RDB35873.1"/>
    <property type="molecule type" value="Genomic_DNA"/>
</dbReference>
<evidence type="ECO:0000256" key="5">
    <source>
        <dbReference type="ARBA" id="ARBA00022755"/>
    </source>
</evidence>
<dbReference type="Gene3D" id="3.40.140.20">
    <property type="match status" value="2"/>
</dbReference>
<evidence type="ECO:0000256" key="8">
    <source>
        <dbReference type="HAMAP-Rule" id="MF_00139"/>
    </source>
</evidence>
<dbReference type="SUPFAM" id="SSF53927">
    <property type="entry name" value="Cytidine deaminase-like"/>
    <property type="match status" value="1"/>
</dbReference>
<dbReference type="InterPro" id="IPR024051">
    <property type="entry name" value="AICAR_Tfase_dup_dom_sf"/>
</dbReference>
<dbReference type="FunFam" id="3.40.50.1380:FF:000001">
    <property type="entry name" value="Bifunctional purine biosynthesis protein PurH"/>
    <property type="match status" value="1"/>
</dbReference>
<comment type="pathway">
    <text evidence="2 8">Purine metabolism; IMP biosynthesis via de novo pathway; 5-formamido-1-(5-phospho-D-ribosyl)imidazole-4-carboxamide from 5-amino-1-(5-phospho-D-ribosyl)imidazole-4-carboxamide (10-formyl THF route): step 1/1.</text>
</comment>
<comment type="pathway">
    <text evidence="1 8">Purine metabolism; IMP biosynthesis via de novo pathway; IMP from 5-formamido-1-(5-phospho-D-ribosyl)imidazole-4-carboxamide: step 1/1.</text>
</comment>
<protein>
    <recommendedName>
        <fullName evidence="8">Bifunctional purine biosynthesis protein PurH</fullName>
    </recommendedName>
    <domain>
        <recommendedName>
            <fullName evidence="8">Phosphoribosylaminoimidazolecarboxamide formyltransferase</fullName>
            <ecNumber evidence="8">2.1.2.3</ecNumber>
        </recommendedName>
        <alternativeName>
            <fullName evidence="8">AICAR transformylase</fullName>
        </alternativeName>
    </domain>
    <domain>
        <recommendedName>
            <fullName evidence="8">IMP cyclohydrolase</fullName>
            <ecNumber evidence="8">3.5.4.10</ecNumber>
        </recommendedName>
        <alternativeName>
            <fullName evidence="8">ATIC</fullName>
        </alternativeName>
        <alternativeName>
            <fullName evidence="8">IMP synthase</fullName>
        </alternativeName>
        <alternativeName>
            <fullName evidence="8">Inosinicase</fullName>
        </alternativeName>
    </domain>
</protein>
<dbReference type="GO" id="GO:0005829">
    <property type="term" value="C:cytosol"/>
    <property type="evidence" value="ECO:0007669"/>
    <property type="project" value="TreeGrafter"/>
</dbReference>
<keyword evidence="7 8" id="KW-0511">Multifunctional enzyme</keyword>
<evidence type="ECO:0000256" key="6">
    <source>
        <dbReference type="ARBA" id="ARBA00022801"/>
    </source>
</evidence>
<dbReference type="Gene3D" id="3.40.50.1380">
    <property type="entry name" value="Methylglyoxal synthase-like domain"/>
    <property type="match status" value="1"/>
</dbReference>
<comment type="catalytic activity">
    <reaction evidence="8">
        <text>IMP + H2O = 5-formamido-1-(5-phospho-D-ribosyl)imidazole-4-carboxamide</text>
        <dbReference type="Rhea" id="RHEA:18445"/>
        <dbReference type="ChEBI" id="CHEBI:15377"/>
        <dbReference type="ChEBI" id="CHEBI:58053"/>
        <dbReference type="ChEBI" id="CHEBI:58467"/>
        <dbReference type="EC" id="3.5.4.10"/>
    </reaction>
</comment>
<reference evidence="10" key="1">
    <citation type="submission" date="2018-04" db="EMBL/GenBank/DDBJ databases">
        <title>Draft genome sequence of the Candidatus Spirobacillus cienkowskii, a pathogen of freshwater Daphnia species, reconstructed from hemolymph metagenomic reads.</title>
        <authorList>
            <person name="Bresciani L."/>
            <person name="Lemos L.N."/>
            <person name="Wale N."/>
            <person name="Lin J.Y."/>
            <person name="Fernandes G.R."/>
            <person name="Duffy M.A."/>
            <person name="Rodrigues J.M."/>
        </authorList>
    </citation>
    <scope>NUCLEOTIDE SEQUENCE [LARGE SCALE GENOMIC DNA]</scope>
    <source>
        <strain evidence="10">Binning01</strain>
    </source>
</reference>
<dbReference type="NCBIfam" id="NF002049">
    <property type="entry name" value="PRK00881.1"/>
    <property type="match status" value="1"/>
</dbReference>
<dbReference type="GO" id="GO:0006189">
    <property type="term" value="P:'de novo' IMP biosynthetic process"/>
    <property type="evidence" value="ECO:0007669"/>
    <property type="project" value="UniProtKB-UniRule"/>
</dbReference>
<dbReference type="GO" id="GO:0003937">
    <property type="term" value="F:IMP cyclohydrolase activity"/>
    <property type="evidence" value="ECO:0007669"/>
    <property type="project" value="UniProtKB-UniRule"/>
</dbReference>
<dbReference type="HAMAP" id="MF_00139">
    <property type="entry name" value="PurH"/>
    <property type="match status" value="1"/>
</dbReference>
<accession>A0A369KVW1</accession>
<dbReference type="InterPro" id="IPR036914">
    <property type="entry name" value="MGS-like_dom_sf"/>
</dbReference>
<dbReference type="InterPro" id="IPR002695">
    <property type="entry name" value="PurH-like"/>
</dbReference>
<proteinExistence type="inferred from homology"/>
<dbReference type="RefSeq" id="WP_338635878.1">
    <property type="nucleotide sequence ID" value="NZ_CP146516.1"/>
</dbReference>
<dbReference type="Pfam" id="PF01808">
    <property type="entry name" value="AICARFT_IMPCHas"/>
    <property type="match status" value="1"/>
</dbReference>
<evidence type="ECO:0000256" key="2">
    <source>
        <dbReference type="ARBA" id="ARBA00004954"/>
    </source>
</evidence>
<dbReference type="EC" id="3.5.4.10" evidence="8"/>
<dbReference type="InterPro" id="IPR011607">
    <property type="entry name" value="MGS-like_dom"/>
</dbReference>
<organism evidence="10 11">
    <name type="scientific">Spirobacillus cienkowskii</name>
    <dbReference type="NCBI Taxonomy" id="495820"/>
    <lineage>
        <taxon>Bacteria</taxon>
        <taxon>Pseudomonadati</taxon>
        <taxon>Bdellovibrionota</taxon>
        <taxon>Oligoflexia</taxon>
        <taxon>Silvanigrellales</taxon>
        <taxon>Spirobacillus</taxon>
    </lineage>
</organism>
<dbReference type="InterPro" id="IPR016193">
    <property type="entry name" value="Cytidine_deaminase-like"/>
</dbReference>
<evidence type="ECO:0000313" key="11">
    <source>
        <dbReference type="Proteomes" id="UP000253934"/>
    </source>
</evidence>
<evidence type="ECO:0000256" key="7">
    <source>
        <dbReference type="ARBA" id="ARBA00023268"/>
    </source>
</evidence>
<keyword evidence="11" id="KW-1185">Reference proteome</keyword>
<dbReference type="SMART" id="SM00851">
    <property type="entry name" value="MGS"/>
    <property type="match status" value="1"/>
</dbReference>